<organism evidence="1 2">
    <name type="scientific">Potamilus streckersoni</name>
    <dbReference type="NCBI Taxonomy" id="2493646"/>
    <lineage>
        <taxon>Eukaryota</taxon>
        <taxon>Metazoa</taxon>
        <taxon>Spiralia</taxon>
        <taxon>Lophotrochozoa</taxon>
        <taxon>Mollusca</taxon>
        <taxon>Bivalvia</taxon>
        <taxon>Autobranchia</taxon>
        <taxon>Heteroconchia</taxon>
        <taxon>Palaeoheterodonta</taxon>
        <taxon>Unionida</taxon>
        <taxon>Unionoidea</taxon>
        <taxon>Unionidae</taxon>
        <taxon>Ambleminae</taxon>
        <taxon>Lampsilini</taxon>
        <taxon>Potamilus</taxon>
    </lineage>
</organism>
<evidence type="ECO:0000313" key="1">
    <source>
        <dbReference type="EMBL" id="KAK3575985.1"/>
    </source>
</evidence>
<keyword evidence="2" id="KW-1185">Reference proteome</keyword>
<reference evidence="1" key="2">
    <citation type="journal article" date="2021" name="Genome Biol. Evol.">
        <title>Developing a high-quality reference genome for a parasitic bivalve with doubly uniparental inheritance (Bivalvia: Unionida).</title>
        <authorList>
            <person name="Smith C.H."/>
        </authorList>
    </citation>
    <scope>NUCLEOTIDE SEQUENCE</scope>
    <source>
        <strain evidence="1">CHS0354</strain>
        <tissue evidence="1">Mantle</tissue>
    </source>
</reference>
<reference evidence="1" key="3">
    <citation type="submission" date="2023-05" db="EMBL/GenBank/DDBJ databases">
        <authorList>
            <person name="Smith C.H."/>
        </authorList>
    </citation>
    <scope>NUCLEOTIDE SEQUENCE</scope>
    <source>
        <strain evidence="1">CHS0354</strain>
        <tissue evidence="1">Mantle</tissue>
    </source>
</reference>
<proteinExistence type="predicted"/>
<dbReference type="EMBL" id="JAEAOA010001413">
    <property type="protein sequence ID" value="KAK3575985.1"/>
    <property type="molecule type" value="Genomic_DNA"/>
</dbReference>
<name>A0AAE0VGN2_9BIVA</name>
<evidence type="ECO:0000313" key="2">
    <source>
        <dbReference type="Proteomes" id="UP001195483"/>
    </source>
</evidence>
<gene>
    <name evidence="1" type="ORF">CHS0354_023416</name>
</gene>
<sequence length="68" mass="7859">MAIKNPTIASNLEQKLLRNKSFTKFNDNLLMSVALSVNNYCSERAGKNEKNDILFHELDDELKEMEKI</sequence>
<dbReference type="AlphaFoldDB" id="A0AAE0VGN2"/>
<accession>A0AAE0VGN2</accession>
<protein>
    <submittedName>
        <fullName evidence="1">Uncharacterized protein</fullName>
    </submittedName>
</protein>
<reference evidence="1" key="1">
    <citation type="journal article" date="2021" name="Genome Biol. Evol.">
        <title>A High-Quality Reference Genome for a Parasitic Bivalve with Doubly Uniparental Inheritance (Bivalvia: Unionida).</title>
        <authorList>
            <person name="Smith C.H."/>
        </authorList>
    </citation>
    <scope>NUCLEOTIDE SEQUENCE</scope>
    <source>
        <strain evidence="1">CHS0354</strain>
    </source>
</reference>
<dbReference type="Proteomes" id="UP001195483">
    <property type="component" value="Unassembled WGS sequence"/>
</dbReference>
<comment type="caution">
    <text evidence="1">The sequence shown here is derived from an EMBL/GenBank/DDBJ whole genome shotgun (WGS) entry which is preliminary data.</text>
</comment>